<evidence type="ECO:0000256" key="1">
    <source>
        <dbReference type="SAM" id="MobiDB-lite"/>
    </source>
</evidence>
<dbReference type="Gene3D" id="2.120.10.30">
    <property type="entry name" value="TolB, C-terminal domain"/>
    <property type="match status" value="1"/>
</dbReference>
<gene>
    <name evidence="3" type="ORF">BJ971_007344</name>
</gene>
<sequence>MTAPDPLREELRDLADVVVPADLYERSLDRSRRIGRREAAIGTAAAVVALALLGSGLWQLPKGAEPAPPAAAGPAGPSAPAPVIPTAPTPTTGPGEAVGGTSRPDRPRPRSSSSSPRSTALVDVPGQIFYADAEDDGRLVRLTGAGNPSTVLSASNSAAGVSPDGSRIAYVTDGALMVAETGGEDARQVYAGTASAEQAPAWSPDGGRLLIDAADPGVLDVATGRLDPLAEGLEGRHFRWSGDGTTLVYATPNCGLEVAAGTTARSGTPVPDQSKTDGRAACRPVSVDATGDLVAVQLGPAAAAEPDEAPADAIVDTVTGDIVDLPVSGKIIGAVFDPDGNLLVRSKKNGRTRLWLFSPDFTLLVQAREPSKLKDLDLLAYTR</sequence>
<dbReference type="InterPro" id="IPR011042">
    <property type="entry name" value="6-blade_b-propeller_TolB-like"/>
</dbReference>
<evidence type="ECO:0000313" key="4">
    <source>
        <dbReference type="Proteomes" id="UP000578112"/>
    </source>
</evidence>
<comment type="caution">
    <text evidence="3">The sequence shown here is derived from an EMBL/GenBank/DDBJ whole genome shotgun (WGS) entry which is preliminary data.</text>
</comment>
<keyword evidence="2" id="KW-0472">Membrane</keyword>
<dbReference type="SUPFAM" id="SSF82171">
    <property type="entry name" value="DPP6 N-terminal domain-like"/>
    <property type="match status" value="1"/>
</dbReference>
<reference evidence="3 4" key="1">
    <citation type="submission" date="2020-08" db="EMBL/GenBank/DDBJ databases">
        <title>Sequencing the genomes of 1000 actinobacteria strains.</title>
        <authorList>
            <person name="Klenk H.-P."/>
        </authorList>
    </citation>
    <scope>NUCLEOTIDE SEQUENCE [LARGE SCALE GENOMIC DNA]</scope>
    <source>
        <strain evidence="3 4">DSM 43149</strain>
    </source>
</reference>
<dbReference type="EMBL" id="JACHNH010000001">
    <property type="protein sequence ID" value="MBB4766788.1"/>
    <property type="molecule type" value="Genomic_DNA"/>
</dbReference>
<proteinExistence type="predicted"/>
<dbReference type="Proteomes" id="UP000578112">
    <property type="component" value="Unassembled WGS sequence"/>
</dbReference>
<dbReference type="Pfam" id="PF07676">
    <property type="entry name" value="PD40"/>
    <property type="match status" value="1"/>
</dbReference>
<keyword evidence="4" id="KW-1185">Reference proteome</keyword>
<protein>
    <submittedName>
        <fullName evidence="3">TolB protein</fullName>
    </submittedName>
</protein>
<dbReference type="InterPro" id="IPR011659">
    <property type="entry name" value="WD40"/>
</dbReference>
<feature type="compositionally biased region" description="Pro residues" evidence="1">
    <location>
        <begin position="66"/>
        <end position="88"/>
    </location>
</feature>
<name>A0A7W7I5Y9_9ACTN</name>
<dbReference type="AlphaFoldDB" id="A0A7W7I5Y9"/>
<organism evidence="3 4">
    <name type="scientific">Actinoplanes digitatis</name>
    <dbReference type="NCBI Taxonomy" id="1868"/>
    <lineage>
        <taxon>Bacteria</taxon>
        <taxon>Bacillati</taxon>
        <taxon>Actinomycetota</taxon>
        <taxon>Actinomycetes</taxon>
        <taxon>Micromonosporales</taxon>
        <taxon>Micromonosporaceae</taxon>
        <taxon>Actinoplanes</taxon>
    </lineage>
</organism>
<evidence type="ECO:0000256" key="2">
    <source>
        <dbReference type="SAM" id="Phobius"/>
    </source>
</evidence>
<feature type="transmembrane region" description="Helical" evidence="2">
    <location>
        <begin position="39"/>
        <end position="58"/>
    </location>
</feature>
<keyword evidence="2" id="KW-0812">Transmembrane</keyword>
<accession>A0A7W7I5Y9</accession>
<evidence type="ECO:0000313" key="3">
    <source>
        <dbReference type="EMBL" id="MBB4766788.1"/>
    </source>
</evidence>
<keyword evidence="2" id="KW-1133">Transmembrane helix</keyword>
<feature type="region of interest" description="Disordered" evidence="1">
    <location>
        <begin position="63"/>
        <end position="121"/>
    </location>
</feature>
<dbReference type="RefSeq" id="WP_184997892.1">
    <property type="nucleotide sequence ID" value="NZ_BOMK01000049.1"/>
</dbReference>
<feature type="compositionally biased region" description="Low complexity" evidence="1">
    <location>
        <begin position="89"/>
        <end position="102"/>
    </location>
</feature>